<evidence type="ECO:0000256" key="1">
    <source>
        <dbReference type="SAM" id="MobiDB-lite"/>
    </source>
</evidence>
<evidence type="ECO:0000313" key="3">
    <source>
        <dbReference type="Proteomes" id="UP001551482"/>
    </source>
</evidence>
<dbReference type="Proteomes" id="UP001551482">
    <property type="component" value="Unassembled WGS sequence"/>
</dbReference>
<dbReference type="EMBL" id="JBEZFP010000076">
    <property type="protein sequence ID" value="MEU8136989.1"/>
    <property type="molecule type" value="Genomic_DNA"/>
</dbReference>
<gene>
    <name evidence="2" type="ORF">AB0C36_26180</name>
</gene>
<sequence>MYLSPEDRAYVGKLKMDLASLTEFERSVRSALDELLVETGSMAKFGGLGVAGADHGTGFNEAYAIGIVTAFAVGDVSDFLRMLHRQMEALALTIKMISDETAETDEERRAQLSKLLYGDKPGREPWNADPAPQGAAVPPAAVPPTNAATPGSVAGTDG</sequence>
<protein>
    <submittedName>
        <fullName evidence="2">Uncharacterized protein</fullName>
    </submittedName>
</protein>
<feature type="compositionally biased region" description="Low complexity" evidence="1">
    <location>
        <begin position="130"/>
        <end position="151"/>
    </location>
</feature>
<organism evidence="2 3">
    <name type="scientific">Streptodolium elevatio</name>
    <dbReference type="NCBI Taxonomy" id="3157996"/>
    <lineage>
        <taxon>Bacteria</taxon>
        <taxon>Bacillati</taxon>
        <taxon>Actinomycetota</taxon>
        <taxon>Actinomycetes</taxon>
        <taxon>Kitasatosporales</taxon>
        <taxon>Streptomycetaceae</taxon>
        <taxon>Streptodolium</taxon>
    </lineage>
</organism>
<reference evidence="2 3" key="1">
    <citation type="submission" date="2024-06" db="EMBL/GenBank/DDBJ databases">
        <title>The Natural Products Discovery Center: Release of the First 8490 Sequenced Strains for Exploring Actinobacteria Biosynthetic Diversity.</title>
        <authorList>
            <person name="Kalkreuter E."/>
            <person name="Kautsar S.A."/>
            <person name="Yang D."/>
            <person name="Bader C.D."/>
            <person name="Teijaro C.N."/>
            <person name="Fluegel L."/>
            <person name="Davis C.M."/>
            <person name="Simpson J.R."/>
            <person name="Lauterbach L."/>
            <person name="Steele A.D."/>
            <person name="Gui C."/>
            <person name="Meng S."/>
            <person name="Li G."/>
            <person name="Viehrig K."/>
            <person name="Ye F."/>
            <person name="Su P."/>
            <person name="Kiefer A.F."/>
            <person name="Nichols A."/>
            <person name="Cepeda A.J."/>
            <person name="Yan W."/>
            <person name="Fan B."/>
            <person name="Jiang Y."/>
            <person name="Adhikari A."/>
            <person name="Zheng C.-J."/>
            <person name="Schuster L."/>
            <person name="Cowan T.M."/>
            <person name="Smanski M.J."/>
            <person name="Chevrette M.G."/>
            <person name="De Carvalho L.P.S."/>
            <person name="Shen B."/>
        </authorList>
    </citation>
    <scope>NUCLEOTIDE SEQUENCE [LARGE SCALE GENOMIC DNA]</scope>
    <source>
        <strain evidence="2 3">NPDC048946</strain>
    </source>
</reference>
<name>A0ABV3DPB6_9ACTN</name>
<proteinExistence type="predicted"/>
<feature type="region of interest" description="Disordered" evidence="1">
    <location>
        <begin position="113"/>
        <end position="158"/>
    </location>
</feature>
<comment type="caution">
    <text evidence="2">The sequence shown here is derived from an EMBL/GenBank/DDBJ whole genome shotgun (WGS) entry which is preliminary data.</text>
</comment>
<dbReference type="RefSeq" id="WP_358358185.1">
    <property type="nucleotide sequence ID" value="NZ_JBEZFP010000076.1"/>
</dbReference>
<accession>A0ABV3DPB6</accession>
<evidence type="ECO:0000313" key="2">
    <source>
        <dbReference type="EMBL" id="MEU8136989.1"/>
    </source>
</evidence>
<keyword evidence="3" id="KW-1185">Reference proteome</keyword>